<organism evidence="2 3">
    <name type="scientific">Butyrivibrio proteoclasticus</name>
    <dbReference type="NCBI Taxonomy" id="43305"/>
    <lineage>
        <taxon>Bacteria</taxon>
        <taxon>Bacillati</taxon>
        <taxon>Bacillota</taxon>
        <taxon>Clostridia</taxon>
        <taxon>Lachnospirales</taxon>
        <taxon>Lachnospiraceae</taxon>
        <taxon>Butyrivibrio</taxon>
    </lineage>
</organism>
<dbReference type="EMBL" id="FOXO01000001">
    <property type="protein sequence ID" value="SFP38986.1"/>
    <property type="molecule type" value="Genomic_DNA"/>
</dbReference>
<protein>
    <submittedName>
        <fullName evidence="2">Uncharacterized protein</fullName>
    </submittedName>
</protein>
<dbReference type="OrthoDB" id="2088198at2"/>
<sequence length="283" mass="33039">MNLPDSTEIKKRQNEEENIMMQCASGYYFNIGERTNYICWVFCFLSAAISFKGDQIFGVIAMLALDILTIVAGYIMTWSVKIAADLRELFDARVLFNNNEAFDSLKRQYLKEKALRIISVHKDHYEKISKTNGESNPPGKMDWYTFNKDFSPIYSQLECQRQNKWWNKKMVKIRKIILVIILVTLVGTGIIVFSKVTLSAIGLINAFGIVMFRVHERMRSHFKYHDTSVSIDTLYESASKNISIEKIENLQKYINERRHLPVFEMNIVHRLSATKYTKLYNQI</sequence>
<feature type="transmembrane region" description="Helical" evidence="1">
    <location>
        <begin position="199"/>
        <end position="215"/>
    </location>
</feature>
<dbReference type="Pfam" id="PF18159">
    <property type="entry name" value="S_4TM"/>
    <property type="match status" value="1"/>
</dbReference>
<evidence type="ECO:0000256" key="1">
    <source>
        <dbReference type="SAM" id="Phobius"/>
    </source>
</evidence>
<dbReference type="Proteomes" id="UP000182624">
    <property type="component" value="Unassembled WGS sequence"/>
</dbReference>
<reference evidence="3" key="1">
    <citation type="submission" date="2016-10" db="EMBL/GenBank/DDBJ databases">
        <authorList>
            <person name="Varghese N."/>
            <person name="Submissions S."/>
        </authorList>
    </citation>
    <scope>NUCLEOTIDE SEQUENCE [LARGE SCALE GENOMIC DNA]</scope>
    <source>
        <strain evidence="3">P18</strain>
    </source>
</reference>
<feature type="transmembrane region" description="Helical" evidence="1">
    <location>
        <begin position="57"/>
        <end position="77"/>
    </location>
</feature>
<evidence type="ECO:0000313" key="3">
    <source>
        <dbReference type="Proteomes" id="UP000182624"/>
    </source>
</evidence>
<dbReference type="RefSeq" id="WP_074883030.1">
    <property type="nucleotide sequence ID" value="NZ_FOXO01000001.1"/>
</dbReference>
<evidence type="ECO:0000313" key="2">
    <source>
        <dbReference type="EMBL" id="SFP38986.1"/>
    </source>
</evidence>
<keyword evidence="3" id="KW-1185">Reference proteome</keyword>
<name>A0A1I5PZD2_9FIRM</name>
<keyword evidence="1" id="KW-0812">Transmembrane</keyword>
<gene>
    <name evidence="2" type="ORF">SAMN04487928_101205</name>
</gene>
<proteinExistence type="predicted"/>
<feature type="transmembrane region" description="Helical" evidence="1">
    <location>
        <begin position="176"/>
        <end position="193"/>
    </location>
</feature>
<dbReference type="InterPro" id="IPR049920">
    <property type="entry name" value="IK1_05631-like"/>
</dbReference>
<keyword evidence="1" id="KW-1133">Transmembrane helix</keyword>
<keyword evidence="1" id="KW-0472">Membrane</keyword>
<accession>A0A1I5PZD2</accession>
<dbReference type="AlphaFoldDB" id="A0A1I5PZD2"/>